<accession>A0A2C7ABW9</accession>
<feature type="chain" id="PRO_5012812888" evidence="1">
    <location>
        <begin position="30"/>
        <end position="212"/>
    </location>
</feature>
<dbReference type="SUPFAM" id="SSF52833">
    <property type="entry name" value="Thioredoxin-like"/>
    <property type="match status" value="1"/>
</dbReference>
<dbReference type="RefSeq" id="WP_099095551.1">
    <property type="nucleotide sequence ID" value="NZ_PDNU01000017.1"/>
</dbReference>
<name>A0A2C7ABW9_9PROT</name>
<dbReference type="GO" id="GO:0016209">
    <property type="term" value="F:antioxidant activity"/>
    <property type="evidence" value="ECO:0007669"/>
    <property type="project" value="InterPro"/>
</dbReference>
<evidence type="ECO:0000313" key="3">
    <source>
        <dbReference type="EMBL" id="PHK94905.1"/>
    </source>
</evidence>
<dbReference type="EMBL" id="PDNU01000017">
    <property type="protein sequence ID" value="PHK94905.1"/>
    <property type="molecule type" value="Genomic_DNA"/>
</dbReference>
<comment type="caution">
    <text evidence="3">The sequence shown here is derived from an EMBL/GenBank/DDBJ whole genome shotgun (WGS) entry which is preliminary data.</text>
</comment>
<dbReference type="PROSITE" id="PS51352">
    <property type="entry name" value="THIOREDOXIN_2"/>
    <property type="match status" value="1"/>
</dbReference>
<keyword evidence="1" id="KW-0732">Signal</keyword>
<evidence type="ECO:0000256" key="1">
    <source>
        <dbReference type="SAM" id="SignalP"/>
    </source>
</evidence>
<feature type="domain" description="Thioredoxin" evidence="2">
    <location>
        <begin position="31"/>
        <end position="183"/>
    </location>
</feature>
<dbReference type="InterPro" id="IPR000866">
    <property type="entry name" value="AhpC/TSA"/>
</dbReference>
<protein>
    <submittedName>
        <fullName evidence="3">Thioredoxin family protein</fullName>
    </submittedName>
</protein>
<feature type="signal peptide" evidence="1">
    <location>
        <begin position="1"/>
        <end position="29"/>
    </location>
</feature>
<dbReference type="InterPro" id="IPR036249">
    <property type="entry name" value="Thioredoxin-like_sf"/>
</dbReference>
<proteinExistence type="predicted"/>
<dbReference type="PANTHER" id="PTHR43640">
    <property type="entry name" value="OS07G0260300 PROTEIN"/>
    <property type="match status" value="1"/>
</dbReference>
<sequence length="212" mass="22672">MAKLLSRRATLAIPLGAVLMPALPRLAWATPVIGAPAPDFAAPDQDGTTRRLADYRGKVVMLEWTNHDCPFVRKHYNSSNMQTLQKQAAERGIVWLSVISSPPGEQGHVDGARARGLTAERGAAPAAVLLDPESRMARAYGATTTPHMYVIDQAGVLRYMGGIDSIASNKVEDVAKAEPLARNAMLAVADGRPVERAVTRNYGCAIKYAPGA</sequence>
<evidence type="ECO:0000313" key="4">
    <source>
        <dbReference type="Proteomes" id="UP000223527"/>
    </source>
</evidence>
<dbReference type="InterPro" id="IPR047262">
    <property type="entry name" value="PRX-like1"/>
</dbReference>
<dbReference type="InterPro" id="IPR013766">
    <property type="entry name" value="Thioredoxin_domain"/>
</dbReference>
<dbReference type="Proteomes" id="UP000223527">
    <property type="component" value="Unassembled WGS sequence"/>
</dbReference>
<dbReference type="OrthoDB" id="9809746at2"/>
<dbReference type="GO" id="GO:0016491">
    <property type="term" value="F:oxidoreductase activity"/>
    <property type="evidence" value="ECO:0007669"/>
    <property type="project" value="InterPro"/>
</dbReference>
<dbReference type="AlphaFoldDB" id="A0A2C7ABW9"/>
<dbReference type="Gene3D" id="3.40.30.10">
    <property type="entry name" value="Glutaredoxin"/>
    <property type="match status" value="1"/>
</dbReference>
<reference evidence="3 4" key="1">
    <citation type="submission" date="2017-10" db="EMBL/GenBank/DDBJ databases">
        <authorList>
            <person name="Banno H."/>
            <person name="Chua N.-H."/>
        </authorList>
    </citation>
    <scope>NUCLEOTIDE SEQUENCE [LARGE SCALE GENOMIC DNA]</scope>
    <source>
        <strain evidence="3 4">YW11</strain>
    </source>
</reference>
<organism evidence="3 4">
    <name type="scientific">Teichococcus rhizosphaerae</name>
    <dbReference type="NCBI Taxonomy" id="1335062"/>
    <lineage>
        <taxon>Bacteria</taxon>
        <taxon>Pseudomonadati</taxon>
        <taxon>Pseudomonadota</taxon>
        <taxon>Alphaproteobacteria</taxon>
        <taxon>Acetobacterales</taxon>
        <taxon>Roseomonadaceae</taxon>
        <taxon>Roseomonas</taxon>
    </lineage>
</organism>
<keyword evidence="4" id="KW-1185">Reference proteome</keyword>
<evidence type="ECO:0000259" key="2">
    <source>
        <dbReference type="PROSITE" id="PS51352"/>
    </source>
</evidence>
<dbReference type="PANTHER" id="PTHR43640:SF1">
    <property type="entry name" value="THIOREDOXIN-DEPENDENT PEROXIREDOXIN"/>
    <property type="match status" value="1"/>
</dbReference>
<dbReference type="Pfam" id="PF00578">
    <property type="entry name" value="AhpC-TSA"/>
    <property type="match status" value="1"/>
</dbReference>
<gene>
    <name evidence="3" type="ORF">CR162_10730</name>
</gene>